<sequence>MCDHTMDPSGDVIFTLRNPNAPLAIWDDETPPDQPTKPTESTPPASPIVEPPKGADTVPLQQQDNEDASQEGPPVTFLLSSRHLSLASPIFEAMLTAGWSESEKTDGHIAMNVLHSHYNQVPKTVTLKTLAKIAVIVDYYDMHEAFQPIAQQWIEALRSKSLPTSLGHDVTLWILVSWVFGDAVIFRYVTKVAILRSQRDMEVADGLPIPRAIINRINEYRDDAMGSIAAGFSRLGDQLTEGSEGCGPECRAMHLGALILNFHRLKFSVKQPEWPFGSISLAQVVEGLSGIKSPIWHVCYETLQGYGPHQCPATLSAPANASGAFVLGVGEKITANPDLFGLLEVYSALLVSEAKDKMQGLELADFVSPRPRQARKCAARSA</sequence>
<evidence type="ECO:0000313" key="2">
    <source>
        <dbReference type="EMBL" id="KAK0730269.1"/>
    </source>
</evidence>
<evidence type="ECO:0000313" key="3">
    <source>
        <dbReference type="Proteomes" id="UP001172102"/>
    </source>
</evidence>
<gene>
    <name evidence="2" type="ORF">B0H67DRAFT_652118</name>
</gene>
<organism evidence="2 3">
    <name type="scientific">Lasiosphaeris hirsuta</name>
    <dbReference type="NCBI Taxonomy" id="260670"/>
    <lineage>
        <taxon>Eukaryota</taxon>
        <taxon>Fungi</taxon>
        <taxon>Dikarya</taxon>
        <taxon>Ascomycota</taxon>
        <taxon>Pezizomycotina</taxon>
        <taxon>Sordariomycetes</taxon>
        <taxon>Sordariomycetidae</taxon>
        <taxon>Sordariales</taxon>
        <taxon>Lasiosphaeriaceae</taxon>
        <taxon>Lasiosphaeris</taxon>
    </lineage>
</organism>
<comment type="caution">
    <text evidence="2">The sequence shown here is derived from an EMBL/GenBank/DDBJ whole genome shotgun (WGS) entry which is preliminary data.</text>
</comment>
<accession>A0AA40B9V9</accession>
<evidence type="ECO:0000256" key="1">
    <source>
        <dbReference type="SAM" id="MobiDB-lite"/>
    </source>
</evidence>
<dbReference type="EMBL" id="JAUKUA010000001">
    <property type="protein sequence ID" value="KAK0730269.1"/>
    <property type="molecule type" value="Genomic_DNA"/>
</dbReference>
<feature type="region of interest" description="Disordered" evidence="1">
    <location>
        <begin position="20"/>
        <end position="74"/>
    </location>
</feature>
<dbReference type="AlphaFoldDB" id="A0AA40B9V9"/>
<dbReference type="Proteomes" id="UP001172102">
    <property type="component" value="Unassembled WGS sequence"/>
</dbReference>
<reference evidence="2" key="1">
    <citation type="submission" date="2023-06" db="EMBL/GenBank/DDBJ databases">
        <title>Genome-scale phylogeny and comparative genomics of the fungal order Sordariales.</title>
        <authorList>
            <consortium name="Lawrence Berkeley National Laboratory"/>
            <person name="Hensen N."/>
            <person name="Bonometti L."/>
            <person name="Westerberg I."/>
            <person name="Brannstrom I.O."/>
            <person name="Guillou S."/>
            <person name="Cros-Aarteil S."/>
            <person name="Calhoun S."/>
            <person name="Haridas S."/>
            <person name="Kuo A."/>
            <person name="Mondo S."/>
            <person name="Pangilinan J."/>
            <person name="Riley R."/>
            <person name="Labutti K."/>
            <person name="Andreopoulos B."/>
            <person name="Lipzen A."/>
            <person name="Chen C."/>
            <person name="Yanf M."/>
            <person name="Daum C."/>
            <person name="Ng V."/>
            <person name="Clum A."/>
            <person name="Steindorff A."/>
            <person name="Ohm R."/>
            <person name="Martin F."/>
            <person name="Silar P."/>
            <person name="Natvig D."/>
            <person name="Lalanne C."/>
            <person name="Gautier V."/>
            <person name="Ament-Velasquez S.L."/>
            <person name="Kruys A."/>
            <person name="Hutchinson M.I."/>
            <person name="Powell A.J."/>
            <person name="Barry K."/>
            <person name="Miller A.N."/>
            <person name="Grigoriev I.V."/>
            <person name="Debuchy R."/>
            <person name="Gladieux P."/>
            <person name="Thoren M.H."/>
            <person name="Johannesson H."/>
        </authorList>
    </citation>
    <scope>NUCLEOTIDE SEQUENCE</scope>
    <source>
        <strain evidence="2">SMH4607-1</strain>
    </source>
</reference>
<name>A0AA40B9V9_9PEZI</name>
<proteinExistence type="predicted"/>
<protein>
    <submittedName>
        <fullName evidence="2">Uncharacterized protein</fullName>
    </submittedName>
</protein>
<keyword evidence="3" id="KW-1185">Reference proteome</keyword>